<dbReference type="CDD" id="cd07263">
    <property type="entry name" value="VOC_like"/>
    <property type="match status" value="1"/>
</dbReference>
<dbReference type="InterPro" id="IPR004360">
    <property type="entry name" value="Glyas_Fos-R_dOase_dom"/>
</dbReference>
<gene>
    <name evidence="2" type="ORF">WAZ07_14950</name>
</gene>
<comment type="caution">
    <text evidence="2">The sequence shown here is derived from an EMBL/GenBank/DDBJ whole genome shotgun (WGS) entry which is preliminary data.</text>
</comment>
<keyword evidence="3" id="KW-1185">Reference proteome</keyword>
<dbReference type="EMBL" id="JBAWSX010000008">
    <property type="protein sequence ID" value="MEI4802591.1"/>
    <property type="molecule type" value="Genomic_DNA"/>
</dbReference>
<organism evidence="2 3">
    <name type="scientific">Bacillus bruguierae</name>
    <dbReference type="NCBI Taxonomy" id="3127667"/>
    <lineage>
        <taxon>Bacteria</taxon>
        <taxon>Bacillati</taxon>
        <taxon>Bacillota</taxon>
        <taxon>Bacilli</taxon>
        <taxon>Bacillales</taxon>
        <taxon>Bacillaceae</taxon>
        <taxon>Bacillus</taxon>
    </lineage>
</organism>
<evidence type="ECO:0000259" key="1">
    <source>
        <dbReference type="PROSITE" id="PS51819"/>
    </source>
</evidence>
<dbReference type="RefSeq" id="WP_336473107.1">
    <property type="nucleotide sequence ID" value="NZ_JBAWSX010000008.1"/>
</dbReference>
<evidence type="ECO:0000313" key="3">
    <source>
        <dbReference type="Proteomes" id="UP001372526"/>
    </source>
</evidence>
<dbReference type="InterPro" id="IPR037523">
    <property type="entry name" value="VOC_core"/>
</dbReference>
<dbReference type="InterPro" id="IPR029068">
    <property type="entry name" value="Glyas_Bleomycin-R_OHBP_Dase"/>
</dbReference>
<dbReference type="PROSITE" id="PS51819">
    <property type="entry name" value="VOC"/>
    <property type="match status" value="1"/>
</dbReference>
<proteinExistence type="predicted"/>
<reference evidence="2 3" key="1">
    <citation type="submission" date="2024-01" db="EMBL/GenBank/DDBJ databases">
        <title>Seven novel Bacillus-like species.</title>
        <authorList>
            <person name="Liu G."/>
        </authorList>
    </citation>
    <scope>NUCLEOTIDE SEQUENCE [LARGE SCALE GENOMIC DNA]</scope>
    <source>
        <strain evidence="2 3">FJAT-51639</strain>
    </source>
</reference>
<dbReference type="PANTHER" id="PTHR36437">
    <property type="entry name" value="GLYOXALASE/BLEOMYCIN RESISTANCE PROTEIN/DIOXYGENASE"/>
    <property type="match status" value="1"/>
</dbReference>
<dbReference type="Proteomes" id="UP001372526">
    <property type="component" value="Unassembled WGS sequence"/>
</dbReference>
<sequence>MINKVGQVMLYVNNQDEAVNFWTEKVGFSVISEEDNGQGMRWIEIAPTNDAETSIILHDKELISKMEPELNLGTPSLMFFSKNLDKLHNDLSNKNVTVGEIVNMPSGRVFNFADSEGNYFAVMEKSK</sequence>
<dbReference type="Gene3D" id="3.10.180.10">
    <property type="entry name" value="2,3-Dihydroxybiphenyl 1,2-Dioxygenase, domain 1"/>
    <property type="match status" value="1"/>
</dbReference>
<evidence type="ECO:0000313" key="2">
    <source>
        <dbReference type="EMBL" id="MEI4802591.1"/>
    </source>
</evidence>
<name>A0ABU8FIQ9_9BACI</name>
<feature type="domain" description="VOC" evidence="1">
    <location>
        <begin position="4"/>
        <end position="125"/>
    </location>
</feature>
<dbReference type="PANTHER" id="PTHR36437:SF2">
    <property type="entry name" value="GLYOXALASE_BLEOMYCIN RESISTANCE PROTEIN_DIOXYGENASE"/>
    <property type="match status" value="1"/>
</dbReference>
<accession>A0ABU8FIQ9</accession>
<protein>
    <submittedName>
        <fullName evidence="2">VOC family protein</fullName>
    </submittedName>
</protein>
<dbReference type="SUPFAM" id="SSF54593">
    <property type="entry name" value="Glyoxalase/Bleomycin resistance protein/Dihydroxybiphenyl dioxygenase"/>
    <property type="match status" value="1"/>
</dbReference>
<dbReference type="Pfam" id="PF00903">
    <property type="entry name" value="Glyoxalase"/>
    <property type="match status" value="1"/>
</dbReference>